<protein>
    <submittedName>
        <fullName evidence="2">Uncharacterized protein</fullName>
    </submittedName>
</protein>
<keyword evidence="1" id="KW-1133">Transmembrane helix</keyword>
<name>A0ABQ1NHA7_9BACI</name>
<feature type="transmembrane region" description="Helical" evidence="1">
    <location>
        <begin position="12"/>
        <end position="31"/>
    </location>
</feature>
<sequence>MLYWSWNYKRKFKWNLIQLPILIFLIVSFLLTSPTIVNVMISLLAIAVVVVTLIYTFFKWKEEESESDGV</sequence>
<keyword evidence="1" id="KW-0472">Membrane</keyword>
<dbReference type="Proteomes" id="UP000619534">
    <property type="component" value="Unassembled WGS sequence"/>
</dbReference>
<proteinExistence type="predicted"/>
<dbReference type="EMBL" id="BMCJ01000001">
    <property type="protein sequence ID" value="GGC77116.1"/>
    <property type="molecule type" value="Genomic_DNA"/>
</dbReference>
<gene>
    <name evidence="2" type="ORF">GCM10007216_04520</name>
</gene>
<accession>A0ABQ1NHA7</accession>
<keyword evidence="3" id="KW-1185">Reference proteome</keyword>
<comment type="caution">
    <text evidence="2">The sequence shown here is derived from an EMBL/GenBank/DDBJ whole genome shotgun (WGS) entry which is preliminary data.</text>
</comment>
<evidence type="ECO:0000313" key="2">
    <source>
        <dbReference type="EMBL" id="GGC77116.1"/>
    </source>
</evidence>
<reference evidence="3" key="1">
    <citation type="journal article" date="2019" name="Int. J. Syst. Evol. Microbiol.">
        <title>The Global Catalogue of Microorganisms (GCM) 10K type strain sequencing project: providing services to taxonomists for standard genome sequencing and annotation.</title>
        <authorList>
            <consortium name="The Broad Institute Genomics Platform"/>
            <consortium name="The Broad Institute Genome Sequencing Center for Infectious Disease"/>
            <person name="Wu L."/>
            <person name="Ma J."/>
        </authorList>
    </citation>
    <scope>NUCLEOTIDE SEQUENCE [LARGE SCALE GENOMIC DNA]</scope>
    <source>
        <strain evidence="3">CCM 7282</strain>
    </source>
</reference>
<keyword evidence="1" id="KW-0812">Transmembrane</keyword>
<organism evidence="2 3">
    <name type="scientific">Thalassobacillus devorans</name>
    <dbReference type="NCBI Taxonomy" id="279813"/>
    <lineage>
        <taxon>Bacteria</taxon>
        <taxon>Bacillati</taxon>
        <taxon>Bacillota</taxon>
        <taxon>Bacilli</taxon>
        <taxon>Bacillales</taxon>
        <taxon>Bacillaceae</taxon>
        <taxon>Thalassobacillus</taxon>
    </lineage>
</organism>
<evidence type="ECO:0000256" key="1">
    <source>
        <dbReference type="SAM" id="Phobius"/>
    </source>
</evidence>
<evidence type="ECO:0000313" key="3">
    <source>
        <dbReference type="Proteomes" id="UP000619534"/>
    </source>
</evidence>
<feature type="transmembrane region" description="Helical" evidence="1">
    <location>
        <begin position="37"/>
        <end position="58"/>
    </location>
</feature>